<evidence type="ECO:0000313" key="4">
    <source>
        <dbReference type="Proteomes" id="UP000421283"/>
    </source>
</evidence>
<dbReference type="Gene3D" id="2.60.40.3690">
    <property type="match status" value="1"/>
</dbReference>
<feature type="domain" description="Minor fimbrium subunit Mfa1 C-terminal" evidence="2">
    <location>
        <begin position="515"/>
        <end position="576"/>
    </location>
</feature>
<dbReference type="Proteomes" id="UP000421283">
    <property type="component" value="Unassembled WGS sequence"/>
</dbReference>
<dbReference type="RefSeq" id="WP_153136982.1">
    <property type="nucleotide sequence ID" value="NZ_VZAP01000013.1"/>
</dbReference>
<sequence>MKKTLLFSVALAGLMLGSCSSSDDLNGGGNNTGSNQSGDGYVAFTINMPSQSGSSSRAFDSSNDQFKDGLANEYAVKDATLLLFDGADENSATFVAAYKLSTEPWKKLAPSDDNITTQSRKIVQKVTKSINKAKALVILNKNGIFTVDDTDNSLTIDGTKFTGTFKNFLEKADATKDKDFTKEGFYMANAPLASSNGGSTAPATGTKVTTLTDLKDKIYDSELAAKTGDPAEVYVERGVAKVTLQKGTVNKADNGTTDKVSFEVTGWAIDNYNPTTYLVRSTDGFNSWMNYANENVTAKPYRFVGHTEVAPGLYRTYFAKDVNYDTDASTVLKRATDFKNTYGDENPQYCFENTFNVEKQRENQTTLATIKAKLNGGTSFYILGGDQTTLYTEDDLKTLVAGKFITEEDTWLKTNGKAGETITTTDITVTLDKTNPTAVIVTDIKVADSKLTDPTTVTYPALDNVKAAIGTITYYQNGESYYTVRIKHFGDELTPWAKGQLGVSEGKIYPDGTKTAENNWLGRYGVLRNNWYDITVEGVKGLGSPIRPTLTTTTDDELESYIAVRINVLSWAKRTQGAVLH</sequence>
<reference evidence="4" key="1">
    <citation type="submission" date="2019-09" db="EMBL/GenBank/DDBJ databases">
        <title>Distinct polysaccharide growth profiles of human intestinal Prevotella copri isolates.</title>
        <authorList>
            <person name="Fehlner-Peach H."/>
            <person name="Magnabosco C."/>
            <person name="Raghavan V."/>
            <person name="Scher J.U."/>
            <person name="Tett A."/>
            <person name="Cox L.M."/>
            <person name="Gottsegen C."/>
            <person name="Watters A."/>
            <person name="Wiltshire- Gordon J.D."/>
            <person name="Segata N."/>
            <person name="Bonneau R."/>
            <person name="Littman D.R."/>
        </authorList>
    </citation>
    <scope>NUCLEOTIDE SEQUENCE [LARGE SCALE GENOMIC DNA]</scope>
    <source>
        <strain evidence="4">iAU3127</strain>
    </source>
</reference>
<evidence type="ECO:0000256" key="1">
    <source>
        <dbReference type="SAM" id="SignalP"/>
    </source>
</evidence>
<name>A0AA90VJS0_9BACT</name>
<evidence type="ECO:0000313" key="3">
    <source>
        <dbReference type="EMBL" id="MQO91284.1"/>
    </source>
</evidence>
<dbReference type="Gene3D" id="2.60.40.2580">
    <property type="match status" value="1"/>
</dbReference>
<dbReference type="EMBL" id="VZAP01000013">
    <property type="protein sequence ID" value="MQO91284.1"/>
    <property type="molecule type" value="Genomic_DNA"/>
</dbReference>
<evidence type="ECO:0000259" key="2">
    <source>
        <dbReference type="Pfam" id="PF15495"/>
    </source>
</evidence>
<dbReference type="InterPro" id="IPR029140">
    <property type="entry name" value="Mfa1_C"/>
</dbReference>
<comment type="caution">
    <text evidence="3">The sequence shown here is derived from an EMBL/GenBank/DDBJ whole genome shotgun (WGS) entry which is preliminary data.</text>
</comment>
<feature type="chain" id="PRO_5041697954" description="Minor fimbrium subunit Mfa1 C-terminal domain-containing protein" evidence="1">
    <location>
        <begin position="24"/>
        <end position="581"/>
    </location>
</feature>
<proteinExistence type="predicted"/>
<keyword evidence="1" id="KW-0732">Signal</keyword>
<accession>A0AA90VJS0</accession>
<gene>
    <name evidence="3" type="ORF">F7D31_01070</name>
</gene>
<dbReference type="PROSITE" id="PS51257">
    <property type="entry name" value="PROKAR_LIPOPROTEIN"/>
    <property type="match status" value="1"/>
</dbReference>
<protein>
    <recommendedName>
        <fullName evidence="2">Minor fimbrium subunit Mfa1 C-terminal domain-containing protein</fullName>
    </recommendedName>
</protein>
<dbReference type="Pfam" id="PF15495">
    <property type="entry name" value="Fimbrillin_C"/>
    <property type="match status" value="1"/>
</dbReference>
<feature type="signal peptide" evidence="1">
    <location>
        <begin position="1"/>
        <end position="23"/>
    </location>
</feature>
<dbReference type="AlphaFoldDB" id="A0AA90VJS0"/>
<organism evidence="3 4">
    <name type="scientific">Segatella copri</name>
    <dbReference type="NCBI Taxonomy" id="165179"/>
    <lineage>
        <taxon>Bacteria</taxon>
        <taxon>Pseudomonadati</taxon>
        <taxon>Bacteroidota</taxon>
        <taxon>Bacteroidia</taxon>
        <taxon>Bacteroidales</taxon>
        <taxon>Prevotellaceae</taxon>
        <taxon>Segatella</taxon>
    </lineage>
</organism>